<dbReference type="EMBL" id="KV722499">
    <property type="protein sequence ID" value="OCH87090.1"/>
    <property type="molecule type" value="Genomic_DNA"/>
</dbReference>
<organism evidence="1 2">
    <name type="scientific">Obba rivulosa</name>
    <dbReference type="NCBI Taxonomy" id="1052685"/>
    <lineage>
        <taxon>Eukaryota</taxon>
        <taxon>Fungi</taxon>
        <taxon>Dikarya</taxon>
        <taxon>Basidiomycota</taxon>
        <taxon>Agaricomycotina</taxon>
        <taxon>Agaricomycetes</taxon>
        <taxon>Polyporales</taxon>
        <taxon>Gelatoporiaceae</taxon>
        <taxon>Obba</taxon>
    </lineage>
</organism>
<name>A0A8E2AX83_9APHY</name>
<reference evidence="1 2" key="1">
    <citation type="submission" date="2016-07" db="EMBL/GenBank/DDBJ databases">
        <title>Draft genome of the white-rot fungus Obba rivulosa 3A-2.</title>
        <authorList>
            <consortium name="DOE Joint Genome Institute"/>
            <person name="Miettinen O."/>
            <person name="Riley R."/>
            <person name="Acob R."/>
            <person name="Barry K."/>
            <person name="Cullen D."/>
            <person name="De Vries R."/>
            <person name="Hainaut M."/>
            <person name="Hatakka A."/>
            <person name="Henrissat B."/>
            <person name="Hilden K."/>
            <person name="Kuo R."/>
            <person name="Labutti K."/>
            <person name="Lipzen A."/>
            <person name="Makela M.R."/>
            <person name="Sandor L."/>
            <person name="Spatafora J.W."/>
            <person name="Grigoriev I.V."/>
            <person name="Hibbett D.S."/>
        </authorList>
    </citation>
    <scope>NUCLEOTIDE SEQUENCE [LARGE SCALE GENOMIC DNA]</scope>
    <source>
        <strain evidence="1 2">3A-2</strain>
    </source>
</reference>
<accession>A0A8E2AX83</accession>
<dbReference type="AlphaFoldDB" id="A0A8E2AX83"/>
<protein>
    <submittedName>
        <fullName evidence="1">Uncharacterized protein</fullName>
    </submittedName>
</protein>
<evidence type="ECO:0000313" key="1">
    <source>
        <dbReference type="EMBL" id="OCH87090.1"/>
    </source>
</evidence>
<proteinExistence type="predicted"/>
<gene>
    <name evidence="1" type="ORF">OBBRIDRAFT_182559</name>
</gene>
<sequence>MCSCRADNNCRHRIRPIQTSGDQNIRTFKASLTCILEDTFWSIALLPSLSTTQFVIEAAILDSALSRTVKARQPRFLVMYALKLVVSEPWILPRFMDSICSTRLTQISVTISHAGRLDEFFEALARRNFKYSLQKLAVIEALMYFPHDVQEAKPLVPYIATCTTLEHLTHLVNLQYLQIGSAHFLLDEDDLGKLVAILPPRLRFIDIHVPRSISLPTTCRLMFVLAPRVPPDKQLA</sequence>
<keyword evidence="2" id="KW-1185">Reference proteome</keyword>
<dbReference type="Proteomes" id="UP000250043">
    <property type="component" value="Unassembled WGS sequence"/>
</dbReference>
<evidence type="ECO:0000313" key="2">
    <source>
        <dbReference type="Proteomes" id="UP000250043"/>
    </source>
</evidence>